<evidence type="ECO:0000313" key="3">
    <source>
        <dbReference type="EMBL" id="CAD8952550.1"/>
    </source>
</evidence>
<reference evidence="3" key="1">
    <citation type="submission" date="2021-01" db="EMBL/GenBank/DDBJ databases">
        <authorList>
            <person name="Corre E."/>
            <person name="Pelletier E."/>
            <person name="Niang G."/>
            <person name="Scheremetjew M."/>
            <person name="Finn R."/>
            <person name="Kale V."/>
            <person name="Holt S."/>
            <person name="Cochrane G."/>
            <person name="Meng A."/>
            <person name="Brown T."/>
            <person name="Cohen L."/>
        </authorList>
    </citation>
    <scope>NUCLEOTIDE SEQUENCE</scope>
    <source>
        <strain evidence="3">CCMP644</strain>
    </source>
</reference>
<keyword evidence="2" id="KW-0472">Membrane</keyword>
<keyword evidence="2" id="KW-0812">Transmembrane</keyword>
<accession>A0A6U2I253</accession>
<dbReference type="AlphaFoldDB" id="A0A6U2I253"/>
<keyword evidence="2" id="KW-1133">Transmembrane helix</keyword>
<evidence type="ECO:0000256" key="2">
    <source>
        <dbReference type="SAM" id="Phobius"/>
    </source>
</evidence>
<gene>
    <name evidence="3" type="ORF">HAND00432_LOCUS7086</name>
</gene>
<sequence>MGMNPDVGANRRPEQTRQVAAVLGIVCLGVAAVVLSVRNADLSGRDRVLLMSRAGRAGGQQQFVGNMPVSADPARTQQLWFGPGISDELNRYVRIGKGMSPRLADNIAKGLDEQSKMVHLDSFHEGEIGHAADEADLWEGEGGNNNGGNEPCMKDPGECP</sequence>
<evidence type="ECO:0000256" key="1">
    <source>
        <dbReference type="SAM" id="MobiDB-lite"/>
    </source>
</evidence>
<feature type="region of interest" description="Disordered" evidence="1">
    <location>
        <begin position="137"/>
        <end position="160"/>
    </location>
</feature>
<feature type="transmembrane region" description="Helical" evidence="2">
    <location>
        <begin position="20"/>
        <end position="37"/>
    </location>
</feature>
<organism evidence="3">
    <name type="scientific">Hemiselmis andersenii</name>
    <name type="common">Cryptophyte alga</name>
    <dbReference type="NCBI Taxonomy" id="464988"/>
    <lineage>
        <taxon>Eukaryota</taxon>
        <taxon>Cryptophyceae</taxon>
        <taxon>Cryptomonadales</taxon>
        <taxon>Hemiselmidaceae</taxon>
        <taxon>Hemiselmis</taxon>
    </lineage>
</organism>
<dbReference type="EMBL" id="HBFX01011966">
    <property type="protein sequence ID" value="CAD8952550.1"/>
    <property type="molecule type" value="Transcribed_RNA"/>
</dbReference>
<protein>
    <submittedName>
        <fullName evidence="3">Uncharacterized protein</fullName>
    </submittedName>
</protein>
<proteinExistence type="predicted"/>
<name>A0A6U2I253_HEMAN</name>